<dbReference type="PANTHER" id="PTHR31389">
    <property type="entry name" value="LD39211P"/>
    <property type="match status" value="1"/>
</dbReference>
<dbReference type="InterPro" id="IPR012444">
    <property type="entry name" value="DUF1647"/>
</dbReference>
<gene>
    <name evidence="1" type="ORF">EGW08_000664</name>
</gene>
<proteinExistence type="predicted"/>
<dbReference type="Proteomes" id="UP000271974">
    <property type="component" value="Unassembled WGS sequence"/>
</dbReference>
<protein>
    <submittedName>
        <fullName evidence="1">Uncharacterized protein</fullName>
    </submittedName>
</protein>
<dbReference type="PROSITE" id="PS51257">
    <property type="entry name" value="PROKAR_LIPOPROTEIN"/>
    <property type="match status" value="1"/>
</dbReference>
<name>A0A3S1BM90_ELYCH</name>
<organism evidence="1 2">
    <name type="scientific">Elysia chlorotica</name>
    <name type="common">Eastern emerald elysia</name>
    <name type="synonym">Sea slug</name>
    <dbReference type="NCBI Taxonomy" id="188477"/>
    <lineage>
        <taxon>Eukaryota</taxon>
        <taxon>Metazoa</taxon>
        <taxon>Spiralia</taxon>
        <taxon>Lophotrochozoa</taxon>
        <taxon>Mollusca</taxon>
        <taxon>Gastropoda</taxon>
        <taxon>Heterobranchia</taxon>
        <taxon>Euthyneura</taxon>
        <taxon>Panpulmonata</taxon>
        <taxon>Sacoglossa</taxon>
        <taxon>Placobranchoidea</taxon>
        <taxon>Plakobranchidae</taxon>
        <taxon>Elysia</taxon>
    </lineage>
</organism>
<dbReference type="OrthoDB" id="5954868at2759"/>
<dbReference type="STRING" id="188477.A0A3S1BM90"/>
<dbReference type="PANTHER" id="PTHR31389:SF4">
    <property type="entry name" value="LD39211P"/>
    <property type="match status" value="1"/>
</dbReference>
<dbReference type="EMBL" id="RQTK01000009">
    <property type="protein sequence ID" value="RUS91549.1"/>
    <property type="molecule type" value="Genomic_DNA"/>
</dbReference>
<evidence type="ECO:0000313" key="2">
    <source>
        <dbReference type="Proteomes" id="UP000271974"/>
    </source>
</evidence>
<sequence length="394" mass="45953">MYSMKFQILLFFCCLLVIFGCLLFVPTSPRRWIANIRLQDLQDYEEDVNRGIQSNIESLTQLLQYRLSLPDDAPKISNSSLCTEHEKDFRPCLKENCTELSSKPLRKRIEELVLAPHFHLDEQQLQNILSFTSNVSEEDVIIASASSANHFKEMEAMFAALHKTVYPDLKNFKVILFDIGLKKRQKRLTEKYCKCQVLSFPFKLFPPHVSNPLCYSWKAIIIRALISKARKLLIWQDSTVRWSKKFHTILQRAMQYGQQLTESPSAARITAHTLPQMFDYMGEDECHYFMYREIQAGFQVLKNDPLVIQAVLNPWTRCALEKSCMCPVDPQTVIRCSKELPKCHRFDQSAMSIIMSKLYAADRNRFLVPFYSKTNSTYVSVQRGDKQDKWRTLD</sequence>
<comment type="caution">
    <text evidence="1">The sequence shown here is derived from an EMBL/GenBank/DDBJ whole genome shotgun (WGS) entry which is preliminary data.</text>
</comment>
<dbReference type="Pfam" id="PF07801">
    <property type="entry name" value="DUF1647"/>
    <property type="match status" value="1"/>
</dbReference>
<keyword evidence="2" id="KW-1185">Reference proteome</keyword>
<accession>A0A3S1BM90</accession>
<evidence type="ECO:0000313" key="1">
    <source>
        <dbReference type="EMBL" id="RUS91549.1"/>
    </source>
</evidence>
<dbReference type="AlphaFoldDB" id="A0A3S1BM90"/>
<reference evidence="1 2" key="1">
    <citation type="submission" date="2019-01" db="EMBL/GenBank/DDBJ databases">
        <title>A draft genome assembly of the solar-powered sea slug Elysia chlorotica.</title>
        <authorList>
            <person name="Cai H."/>
            <person name="Li Q."/>
            <person name="Fang X."/>
            <person name="Li J."/>
            <person name="Curtis N.E."/>
            <person name="Altenburger A."/>
            <person name="Shibata T."/>
            <person name="Feng M."/>
            <person name="Maeda T."/>
            <person name="Schwartz J.A."/>
            <person name="Shigenobu S."/>
            <person name="Lundholm N."/>
            <person name="Nishiyama T."/>
            <person name="Yang H."/>
            <person name="Hasebe M."/>
            <person name="Li S."/>
            <person name="Pierce S.K."/>
            <person name="Wang J."/>
        </authorList>
    </citation>
    <scope>NUCLEOTIDE SEQUENCE [LARGE SCALE GENOMIC DNA]</scope>
    <source>
        <strain evidence="1">EC2010</strain>
        <tissue evidence="1">Whole organism of an adult</tissue>
    </source>
</reference>